<reference evidence="2" key="1">
    <citation type="submission" date="2023-06" db="EMBL/GenBank/DDBJ databases">
        <title>Genome-scale phylogeny and comparative genomics of the fungal order Sordariales.</title>
        <authorList>
            <consortium name="Lawrence Berkeley National Laboratory"/>
            <person name="Hensen N."/>
            <person name="Bonometti L."/>
            <person name="Westerberg I."/>
            <person name="Brannstrom I.O."/>
            <person name="Guillou S."/>
            <person name="Cros-Aarteil S."/>
            <person name="Calhoun S."/>
            <person name="Haridas S."/>
            <person name="Kuo A."/>
            <person name="Mondo S."/>
            <person name="Pangilinan J."/>
            <person name="Riley R."/>
            <person name="Labutti K."/>
            <person name="Andreopoulos B."/>
            <person name="Lipzen A."/>
            <person name="Chen C."/>
            <person name="Yanf M."/>
            <person name="Daum C."/>
            <person name="Ng V."/>
            <person name="Clum A."/>
            <person name="Steindorff A."/>
            <person name="Ohm R."/>
            <person name="Martin F."/>
            <person name="Silar P."/>
            <person name="Natvig D."/>
            <person name="Lalanne C."/>
            <person name="Gautier V."/>
            <person name="Ament-Velasquez S.L."/>
            <person name="Kruys A."/>
            <person name="Hutchinson M.I."/>
            <person name="Powell A.J."/>
            <person name="Barry K."/>
            <person name="Miller A.N."/>
            <person name="Grigoriev I.V."/>
            <person name="Debuchy R."/>
            <person name="Gladieux P."/>
            <person name="Thoren M.H."/>
            <person name="Johannesson H."/>
        </authorList>
    </citation>
    <scope>NUCLEOTIDE SEQUENCE</scope>
    <source>
        <strain evidence="2">CBS 307.81</strain>
    </source>
</reference>
<name>A0AA39ZD34_9PEZI</name>
<sequence>MSSECSRPCSLAGTSLFRTVPAPVHQVLINFSLFFSLYVIHKLLTTRTCLSLSLSSLLCFLFSIFSIH</sequence>
<keyword evidence="1" id="KW-1133">Transmembrane helix</keyword>
<feature type="transmembrane region" description="Helical" evidence="1">
    <location>
        <begin position="20"/>
        <end position="40"/>
    </location>
</feature>
<dbReference type="EMBL" id="JAULSY010000052">
    <property type="protein sequence ID" value="KAK0668721.1"/>
    <property type="molecule type" value="Genomic_DNA"/>
</dbReference>
<feature type="transmembrane region" description="Helical" evidence="1">
    <location>
        <begin position="49"/>
        <end position="67"/>
    </location>
</feature>
<keyword evidence="1" id="KW-0472">Membrane</keyword>
<evidence type="ECO:0000256" key="1">
    <source>
        <dbReference type="SAM" id="Phobius"/>
    </source>
</evidence>
<protein>
    <submittedName>
        <fullName evidence="2">Uncharacterized protein</fullName>
    </submittedName>
</protein>
<proteinExistence type="predicted"/>
<accession>A0AA39ZD34</accession>
<comment type="caution">
    <text evidence="2">The sequence shown here is derived from an EMBL/GenBank/DDBJ whole genome shotgun (WGS) entry which is preliminary data.</text>
</comment>
<keyword evidence="3" id="KW-1185">Reference proteome</keyword>
<organism evidence="2 3">
    <name type="scientific">Cercophora samala</name>
    <dbReference type="NCBI Taxonomy" id="330535"/>
    <lineage>
        <taxon>Eukaryota</taxon>
        <taxon>Fungi</taxon>
        <taxon>Dikarya</taxon>
        <taxon>Ascomycota</taxon>
        <taxon>Pezizomycotina</taxon>
        <taxon>Sordariomycetes</taxon>
        <taxon>Sordariomycetidae</taxon>
        <taxon>Sordariales</taxon>
        <taxon>Lasiosphaeriaceae</taxon>
        <taxon>Cercophora</taxon>
    </lineage>
</organism>
<dbReference type="Proteomes" id="UP001174997">
    <property type="component" value="Unassembled WGS sequence"/>
</dbReference>
<evidence type="ECO:0000313" key="2">
    <source>
        <dbReference type="EMBL" id="KAK0668721.1"/>
    </source>
</evidence>
<evidence type="ECO:0000313" key="3">
    <source>
        <dbReference type="Proteomes" id="UP001174997"/>
    </source>
</evidence>
<keyword evidence="1" id="KW-0812">Transmembrane</keyword>
<dbReference type="AlphaFoldDB" id="A0AA39ZD34"/>
<gene>
    <name evidence="2" type="ORF">QBC41DRAFT_321376</name>
</gene>